<feature type="domain" description="Glycosyl transferase CAP10" evidence="4">
    <location>
        <begin position="629"/>
        <end position="924"/>
    </location>
</feature>
<sequence>MASPGSSQLAALSAVASFIWLARNLENHQLIEQPRLSAVLCPLISGVAAFFISFFSVWLPGANGRFDDDLGVLRASRASLPKKPRRYFLPAVVVCIILRLEAFHRVSYDLQCSSPGVESWLPLVIMVYELLPGRGLQTDAEKFYDDMHHTIFDDIGQWISGLKLPLIVGILNLSYGTYLASSQDMRSSFFCSDTVNASFVRFLQWAGLLLDAAIIILLWRILAWARTTRARLRTLSSILLTTAGGIGILYSFSRFFQRSRPMSNHFRGLDSLYAFDTVIDGLMISAFLVSTALLTTEGSPLSMVGIVTFLSGIISAATQTFLIGTWENISPVTTYFSMVLICNGFAFFVYANNLRSVVFVHRAFIVLLLILITVTATIYSSIRGSRVLSSHPLERLIYDRRVEADRWLIHASVSDSLPVAVREYAERHNGRSPPPKFDAWYKFAKDRRSPILDHFAQMERDLLPFWGVSPDKVRNGVLRAAEELDVVLVRIKNGTLVYDSSSLPSTSITILDDMAAMVNSFGEHLPENLEFAVNLNDRPRVLAPWDDIPTGKHGGFTKLLSRSSPLDDAVPPAMQSLEDYTTPRVFREMTALTCPPGTQARSGVHWDVRDICTSCVRPQSQGQYLTEWPLALELCHQPDLLRLHGFHMTQPSPRPIQELLPVFSRSKTDSYRDILVPLRRHDESLELADTGAGFEMKRRKLFWRGKLDGNPSKELLLGGHQERLVHLVNNASNADEVTILLPDSKHRGQYNYEHASTAQLNNLLPMDIGLINPSGSCGDDCAARHEFGFKTDVDEDSIIKQSLMHQFVLIMDTDNGPPKDFLRVLRSGSIPFLSSIFQEWYTERLLPWVHFVPIDVRFHALHGTLAYFTGIQDSGETRLNGRNVKMESNPDNAKWIADEGRKMAFKAIRREDMEVYLFRLLLEWARIVDDNRDKMGFVLP</sequence>
<dbReference type="InterPro" id="IPR051091">
    <property type="entry name" value="O-Glucosyltr/Glycosyltrsf_90"/>
</dbReference>
<feature type="transmembrane region" description="Helical" evidence="3">
    <location>
        <begin position="87"/>
        <end position="103"/>
    </location>
</feature>
<reference evidence="5" key="1">
    <citation type="journal article" date="2023" name="Mol. Phylogenet. Evol.">
        <title>Genome-scale phylogeny and comparative genomics of the fungal order Sordariales.</title>
        <authorList>
            <person name="Hensen N."/>
            <person name="Bonometti L."/>
            <person name="Westerberg I."/>
            <person name="Brannstrom I.O."/>
            <person name="Guillou S."/>
            <person name="Cros-Aarteil S."/>
            <person name="Calhoun S."/>
            <person name="Haridas S."/>
            <person name="Kuo A."/>
            <person name="Mondo S."/>
            <person name="Pangilinan J."/>
            <person name="Riley R."/>
            <person name="LaButti K."/>
            <person name="Andreopoulos B."/>
            <person name="Lipzen A."/>
            <person name="Chen C."/>
            <person name="Yan M."/>
            <person name="Daum C."/>
            <person name="Ng V."/>
            <person name="Clum A."/>
            <person name="Steindorff A."/>
            <person name="Ohm R.A."/>
            <person name="Martin F."/>
            <person name="Silar P."/>
            <person name="Natvig D.O."/>
            <person name="Lalanne C."/>
            <person name="Gautier V."/>
            <person name="Ament-Velasquez S.L."/>
            <person name="Kruys A."/>
            <person name="Hutchinson M.I."/>
            <person name="Powell A.J."/>
            <person name="Barry K."/>
            <person name="Miller A.N."/>
            <person name="Grigoriev I.V."/>
            <person name="Debuchy R."/>
            <person name="Gladieux P."/>
            <person name="Hiltunen Thoren M."/>
            <person name="Johannesson H."/>
        </authorList>
    </citation>
    <scope>NUCLEOTIDE SEQUENCE</scope>
    <source>
        <strain evidence="5">PSN243</strain>
    </source>
</reference>
<feature type="transmembrane region" description="Helical" evidence="3">
    <location>
        <begin position="332"/>
        <end position="351"/>
    </location>
</feature>
<feature type="transmembrane region" description="Helical" evidence="3">
    <location>
        <begin position="164"/>
        <end position="182"/>
    </location>
</feature>
<keyword evidence="3" id="KW-1133">Transmembrane helix</keyword>
<organism evidence="5 6">
    <name type="scientific">Podospora aff. communis PSN243</name>
    <dbReference type="NCBI Taxonomy" id="3040156"/>
    <lineage>
        <taxon>Eukaryota</taxon>
        <taxon>Fungi</taxon>
        <taxon>Dikarya</taxon>
        <taxon>Ascomycota</taxon>
        <taxon>Pezizomycotina</taxon>
        <taxon>Sordariomycetes</taxon>
        <taxon>Sordariomycetidae</taxon>
        <taxon>Sordariales</taxon>
        <taxon>Podosporaceae</taxon>
        <taxon>Podospora</taxon>
    </lineage>
</organism>
<evidence type="ECO:0000256" key="2">
    <source>
        <dbReference type="ARBA" id="ARBA00022679"/>
    </source>
</evidence>
<name>A0AAV9G7E6_9PEZI</name>
<keyword evidence="6" id="KW-1185">Reference proteome</keyword>
<dbReference type="SMART" id="SM00672">
    <property type="entry name" value="CAP10"/>
    <property type="match status" value="1"/>
</dbReference>
<dbReference type="PANTHER" id="PTHR12203:SF35">
    <property type="entry name" value="PROTEIN O-GLUCOSYLTRANSFERASE 1"/>
    <property type="match status" value="1"/>
</dbReference>
<gene>
    <name evidence="5" type="ORF">QBC34DRAFT_415918</name>
</gene>
<feature type="transmembrane region" description="Helical" evidence="3">
    <location>
        <begin position="301"/>
        <end position="326"/>
    </location>
</feature>
<evidence type="ECO:0000256" key="1">
    <source>
        <dbReference type="ARBA" id="ARBA00010118"/>
    </source>
</evidence>
<evidence type="ECO:0000256" key="3">
    <source>
        <dbReference type="SAM" id="Phobius"/>
    </source>
</evidence>
<feature type="transmembrane region" description="Helical" evidence="3">
    <location>
        <begin position="202"/>
        <end position="222"/>
    </location>
</feature>
<feature type="transmembrane region" description="Helical" evidence="3">
    <location>
        <begin position="234"/>
        <end position="252"/>
    </location>
</feature>
<evidence type="ECO:0000313" key="5">
    <source>
        <dbReference type="EMBL" id="KAK4444092.1"/>
    </source>
</evidence>
<protein>
    <submittedName>
        <fullName evidence="5">Glycosyltransferase</fullName>
    </submittedName>
</protein>
<dbReference type="PANTHER" id="PTHR12203">
    <property type="entry name" value="KDEL LYS-ASP-GLU-LEU CONTAINING - RELATED"/>
    <property type="match status" value="1"/>
</dbReference>
<dbReference type="EMBL" id="MU865982">
    <property type="protein sequence ID" value="KAK4444092.1"/>
    <property type="molecule type" value="Genomic_DNA"/>
</dbReference>
<dbReference type="InterPro" id="IPR006598">
    <property type="entry name" value="CAP10"/>
</dbReference>
<feature type="transmembrane region" description="Helical" evidence="3">
    <location>
        <begin position="272"/>
        <end position="294"/>
    </location>
</feature>
<evidence type="ECO:0000259" key="4">
    <source>
        <dbReference type="SMART" id="SM00672"/>
    </source>
</evidence>
<evidence type="ECO:0000313" key="6">
    <source>
        <dbReference type="Proteomes" id="UP001321760"/>
    </source>
</evidence>
<dbReference type="GO" id="GO:0016740">
    <property type="term" value="F:transferase activity"/>
    <property type="evidence" value="ECO:0007669"/>
    <property type="project" value="UniProtKB-KW"/>
</dbReference>
<feature type="transmembrane region" description="Helical" evidence="3">
    <location>
        <begin position="37"/>
        <end position="59"/>
    </location>
</feature>
<feature type="transmembrane region" description="Helical" evidence="3">
    <location>
        <begin position="6"/>
        <end position="25"/>
    </location>
</feature>
<keyword evidence="3" id="KW-0812">Transmembrane</keyword>
<proteinExistence type="inferred from homology"/>
<dbReference type="AlphaFoldDB" id="A0AAV9G7E6"/>
<comment type="caution">
    <text evidence="5">The sequence shown here is derived from an EMBL/GenBank/DDBJ whole genome shotgun (WGS) entry which is preliminary data.</text>
</comment>
<keyword evidence="2" id="KW-0808">Transferase</keyword>
<dbReference type="Proteomes" id="UP001321760">
    <property type="component" value="Unassembled WGS sequence"/>
</dbReference>
<accession>A0AAV9G7E6</accession>
<reference evidence="5" key="2">
    <citation type="submission" date="2023-05" db="EMBL/GenBank/DDBJ databases">
        <authorList>
            <consortium name="Lawrence Berkeley National Laboratory"/>
            <person name="Steindorff A."/>
            <person name="Hensen N."/>
            <person name="Bonometti L."/>
            <person name="Westerberg I."/>
            <person name="Brannstrom I.O."/>
            <person name="Guillou S."/>
            <person name="Cros-Aarteil S."/>
            <person name="Calhoun S."/>
            <person name="Haridas S."/>
            <person name="Kuo A."/>
            <person name="Mondo S."/>
            <person name="Pangilinan J."/>
            <person name="Riley R."/>
            <person name="Labutti K."/>
            <person name="Andreopoulos B."/>
            <person name="Lipzen A."/>
            <person name="Chen C."/>
            <person name="Yanf M."/>
            <person name="Daum C."/>
            <person name="Ng V."/>
            <person name="Clum A."/>
            <person name="Ohm R."/>
            <person name="Martin F."/>
            <person name="Silar P."/>
            <person name="Natvig D."/>
            <person name="Lalanne C."/>
            <person name="Gautier V."/>
            <person name="Ament-Velasquez S.L."/>
            <person name="Kruys A."/>
            <person name="Hutchinson M.I."/>
            <person name="Powell A.J."/>
            <person name="Barry K."/>
            <person name="Miller A.N."/>
            <person name="Grigoriev I.V."/>
            <person name="Debuchy R."/>
            <person name="Gladieux P."/>
            <person name="Thoren M.H."/>
            <person name="Johannesson H."/>
        </authorList>
    </citation>
    <scope>NUCLEOTIDE SEQUENCE</scope>
    <source>
        <strain evidence="5">PSN243</strain>
    </source>
</reference>
<feature type="transmembrane region" description="Helical" evidence="3">
    <location>
        <begin position="363"/>
        <end position="382"/>
    </location>
</feature>
<keyword evidence="3" id="KW-0472">Membrane</keyword>
<comment type="similarity">
    <text evidence="1">Belongs to the glycosyltransferase 90 family.</text>
</comment>